<keyword evidence="8" id="KW-1185">Reference proteome</keyword>
<sequence length="973" mass="106095">MTTPNVTPGNPDSDFIGEGDKAYGEFHEIVNVTPNAPPPQKTLVIRPSARIIIAHNNIEYDVSEDITSFSVQRGENTVSTLVFTLANKPVSDQENTKLRYTNLFERMDRVSLFLKRTKEIQVFAGYLDMVPFVQLYPGVVSFRASCTLKRLVYTYWDPGLPASQPLWLQRTFDEQDRQAEGSGDQPEGGEADTGTGTGESPVPTASDNGLGSMLVNMLKEVGNWEESKIHVQRVPLGYYQFLADHVEKTNNASNEDLEWFRKLILGDDTTRGTGGVSATGVSLGAYSATQQERMAEVVAAVDEKGMGPDTTNQAASQGLRTSSTLSTDERDQTAWQATRQVGEAWNESAQRSDAAIICFMVIAVESSWQMYANSGNPESLTFPHDAVGSDHDSVGLYQQRDSWGSTAQRMNPRASTHLFLNRVAGHDWRNMPRGDVCWQIQQPRSDLRGKYAMHEAASIEQVRGIRTAKGSTTDTPDVVQTAAPRVTQTVTNAVNVGNPRGANALPATPVDDKVQTPGQRGGSRPNDLGVVVKFALDQVGKPYGWGDTGPDSFDCSGLTMAAYRMIGMDITRTTYTQIDQGQTITQAQAVPGDLIHPPGNEHVVMWLGGGKFVHAPTPGQNITVAEPYFDLNASTWKHHPPATWYGDPNDFTSGIADGYDISKLGEAGQPGGSGSGSGTFQTVGNGGGSQEQIARNLYTYLFEPGRFSNKLSAQLGASEETREKAFLNDEPLMTAIQSIVQASMRNFQSAPNGDFVAYFPDYFGVDGKQAVVKVEDIEMKNVQINLNDDALATHVYVGGGADMRGATTSGPAWLYSQGYVSVENEEAFSAMTAFAPRVTGDTAITGEDVMRKFGARPYVSNMPWIQKGAPEFLAAMHLFSTKWAEQYSTSIDLCFMPEIFPGMRIELAGHNLQVYVTGVTHSGDYTNGFTTSVTIMAPSMPSVAAMALETADRKFEETSEEQSFEVGESRWFF</sequence>
<dbReference type="PANTHER" id="PTHR47359">
    <property type="entry name" value="PEPTIDOGLYCAN DL-ENDOPEPTIDASE CWLO"/>
    <property type="match status" value="1"/>
</dbReference>
<feature type="region of interest" description="Disordered" evidence="5">
    <location>
        <begin position="174"/>
        <end position="209"/>
    </location>
</feature>
<feature type="region of interest" description="Disordered" evidence="5">
    <location>
        <begin position="495"/>
        <end position="527"/>
    </location>
</feature>
<dbReference type="RefSeq" id="YP_010058911.1">
    <property type="nucleotide sequence ID" value="NC_054723.1"/>
</dbReference>
<evidence type="ECO:0000256" key="3">
    <source>
        <dbReference type="ARBA" id="ARBA00022801"/>
    </source>
</evidence>
<evidence type="ECO:0000256" key="5">
    <source>
        <dbReference type="SAM" id="MobiDB-lite"/>
    </source>
</evidence>
<accession>A0A4Y6ES76</accession>
<evidence type="ECO:0000256" key="2">
    <source>
        <dbReference type="ARBA" id="ARBA00022670"/>
    </source>
</evidence>
<organism evidence="7 8">
    <name type="scientific">Gordonia phage Pupper</name>
    <dbReference type="NCBI Taxonomy" id="2571249"/>
    <lineage>
        <taxon>Viruses</taxon>
        <taxon>Duplodnaviria</taxon>
        <taxon>Heunggongvirae</taxon>
        <taxon>Uroviricota</taxon>
        <taxon>Caudoviricetes</taxon>
        <taxon>Puppervirus</taxon>
        <taxon>Puppervirus Pupper</taxon>
    </lineage>
</organism>
<dbReference type="GO" id="GO:0001897">
    <property type="term" value="P:symbiont-mediated cytolysis of host cell"/>
    <property type="evidence" value="ECO:0007669"/>
    <property type="project" value="UniProtKB-ARBA"/>
</dbReference>
<dbReference type="Gene3D" id="3.90.1720.10">
    <property type="entry name" value="endopeptidase domain like (from Nostoc punctiforme)"/>
    <property type="match status" value="1"/>
</dbReference>
<comment type="similarity">
    <text evidence="1">Belongs to the peptidase C40 family.</text>
</comment>
<evidence type="ECO:0000313" key="7">
    <source>
        <dbReference type="EMBL" id="QDF18609.1"/>
    </source>
</evidence>
<dbReference type="PANTHER" id="PTHR47359:SF3">
    <property type="entry name" value="NLP_P60 DOMAIN-CONTAINING PROTEIN-RELATED"/>
    <property type="match status" value="1"/>
</dbReference>
<dbReference type="GeneID" id="64766142"/>
<keyword evidence="2" id="KW-0645">Protease</keyword>
<dbReference type="InterPro" id="IPR038765">
    <property type="entry name" value="Papain-like_cys_pep_sf"/>
</dbReference>
<gene>
    <name evidence="7" type="primary">123</name>
    <name evidence="7" type="ORF">SEA_PUPPER_123</name>
</gene>
<dbReference type="KEGG" id="vg:64766142"/>
<dbReference type="GO" id="GO:0008234">
    <property type="term" value="F:cysteine-type peptidase activity"/>
    <property type="evidence" value="ECO:0007669"/>
    <property type="project" value="UniProtKB-KW"/>
</dbReference>
<dbReference type="Pfam" id="PF00877">
    <property type="entry name" value="NLPC_P60"/>
    <property type="match status" value="1"/>
</dbReference>
<dbReference type="GO" id="GO:0006508">
    <property type="term" value="P:proteolysis"/>
    <property type="evidence" value="ECO:0007669"/>
    <property type="project" value="UniProtKB-KW"/>
</dbReference>
<evidence type="ECO:0000259" key="6">
    <source>
        <dbReference type="PROSITE" id="PS51935"/>
    </source>
</evidence>
<dbReference type="Proteomes" id="UP000318375">
    <property type="component" value="Segment"/>
</dbReference>
<feature type="region of interest" description="Disordered" evidence="5">
    <location>
        <begin position="305"/>
        <end position="331"/>
    </location>
</feature>
<proteinExistence type="inferred from homology"/>
<dbReference type="InterPro" id="IPR051794">
    <property type="entry name" value="PG_Endopeptidase_C40"/>
</dbReference>
<dbReference type="InterPro" id="IPR000064">
    <property type="entry name" value="NLP_P60_dom"/>
</dbReference>
<dbReference type="SUPFAM" id="SSF54001">
    <property type="entry name" value="Cysteine proteinases"/>
    <property type="match status" value="1"/>
</dbReference>
<evidence type="ECO:0000313" key="8">
    <source>
        <dbReference type="Proteomes" id="UP000318375"/>
    </source>
</evidence>
<feature type="domain" description="NlpC/P60" evidence="6">
    <location>
        <begin position="525"/>
        <end position="647"/>
    </location>
</feature>
<protein>
    <recommendedName>
        <fullName evidence="6">NlpC/P60 domain-containing protein</fullName>
    </recommendedName>
</protein>
<evidence type="ECO:0000256" key="4">
    <source>
        <dbReference type="ARBA" id="ARBA00022807"/>
    </source>
</evidence>
<keyword evidence="4" id="KW-0788">Thiol protease</keyword>
<reference evidence="7 8" key="1">
    <citation type="submission" date="2019-05" db="EMBL/GenBank/DDBJ databases">
        <authorList>
            <person name="Pope W.H."/>
            <person name="Garlena R.A."/>
            <person name="Russell D.A."/>
            <person name="Jacobs-Sera D."/>
            <person name="Hatfull G.F."/>
        </authorList>
    </citation>
    <scope>NUCLEOTIDE SEQUENCE [LARGE SCALE GENOMIC DNA]</scope>
</reference>
<dbReference type="EMBL" id="MK977695">
    <property type="protein sequence ID" value="QDF18609.1"/>
    <property type="molecule type" value="Genomic_DNA"/>
</dbReference>
<keyword evidence="3" id="KW-0378">Hydrolase</keyword>
<feature type="compositionally biased region" description="Gly residues" evidence="5">
    <location>
        <begin position="668"/>
        <end position="677"/>
    </location>
</feature>
<feature type="compositionally biased region" description="Polar residues" evidence="5">
    <location>
        <begin position="309"/>
        <end position="326"/>
    </location>
</feature>
<name>A0A4Y6ES76_9CAUD</name>
<feature type="region of interest" description="Disordered" evidence="5">
    <location>
        <begin position="663"/>
        <end position="688"/>
    </location>
</feature>
<dbReference type="PROSITE" id="PS51935">
    <property type="entry name" value="NLPC_P60"/>
    <property type="match status" value="1"/>
</dbReference>
<evidence type="ECO:0000256" key="1">
    <source>
        <dbReference type="ARBA" id="ARBA00007074"/>
    </source>
</evidence>